<feature type="signal peptide" evidence="2">
    <location>
        <begin position="1"/>
        <end position="30"/>
    </location>
</feature>
<dbReference type="Proteomes" id="UP000282084">
    <property type="component" value="Unassembled WGS sequence"/>
</dbReference>
<organism evidence="3 4">
    <name type="scientific">Saccharothrix australiensis</name>
    <dbReference type="NCBI Taxonomy" id="2072"/>
    <lineage>
        <taxon>Bacteria</taxon>
        <taxon>Bacillati</taxon>
        <taxon>Actinomycetota</taxon>
        <taxon>Actinomycetes</taxon>
        <taxon>Pseudonocardiales</taxon>
        <taxon>Pseudonocardiaceae</taxon>
        <taxon>Saccharothrix</taxon>
    </lineage>
</organism>
<dbReference type="GO" id="GO:0016137">
    <property type="term" value="P:glycoside metabolic process"/>
    <property type="evidence" value="ECO:0007669"/>
    <property type="project" value="UniProtKB-ARBA"/>
</dbReference>
<dbReference type="PANTHER" id="PTHR12993">
    <property type="entry name" value="N-ACETYLGLUCOSAMINYL-PHOSPHATIDYLINOSITOL DE-N-ACETYLASE-RELATED"/>
    <property type="match status" value="1"/>
</dbReference>
<protein>
    <submittedName>
        <fullName evidence="3">GlcNAc-PI de-N-acetylase</fullName>
    </submittedName>
</protein>
<keyword evidence="4" id="KW-1185">Reference proteome</keyword>
<proteinExistence type="predicted"/>
<keyword evidence="2" id="KW-0732">Signal</keyword>
<feature type="chain" id="PRO_5019855682" evidence="2">
    <location>
        <begin position="31"/>
        <end position="307"/>
    </location>
</feature>
<dbReference type="Gene3D" id="3.40.50.10320">
    <property type="entry name" value="LmbE-like"/>
    <property type="match status" value="1"/>
</dbReference>
<dbReference type="Pfam" id="PF02585">
    <property type="entry name" value="PIG-L"/>
    <property type="match status" value="1"/>
</dbReference>
<keyword evidence="1" id="KW-0862">Zinc</keyword>
<dbReference type="EMBL" id="RBXO01000001">
    <property type="protein sequence ID" value="RKT52478.1"/>
    <property type="molecule type" value="Genomic_DNA"/>
</dbReference>
<evidence type="ECO:0000313" key="3">
    <source>
        <dbReference type="EMBL" id="RKT52478.1"/>
    </source>
</evidence>
<dbReference type="InterPro" id="IPR024078">
    <property type="entry name" value="LmbE-like_dom_sf"/>
</dbReference>
<comment type="caution">
    <text evidence="3">The sequence shown here is derived from an EMBL/GenBank/DDBJ whole genome shotgun (WGS) entry which is preliminary data.</text>
</comment>
<evidence type="ECO:0000256" key="2">
    <source>
        <dbReference type="SAM" id="SignalP"/>
    </source>
</evidence>
<sequence length="307" mass="33571">MRGAAVKRIARLLVAVGLTAGLIGAPGAGAEVRAAATTVSFVAHQDDDLLFMNPDILTDIRNGDNVWVVYLTAGELPCGEGYPVCGMEYAQKRIEGVRAAYAKAANKPNVPGSWVYEAMTFNGREVATNRLDGTNVRLVFTYMHAAGGSDQCGDLARMVRDAAYVARPIDGRASYTRASFVGMLRSIINTARPSLVRTQNSLGHRDGDRDHVDHIAGAILTADADADATSRTAVRRQEYLGYVIRGYGENVFGADRTAKTEVWDEYWPHDFALGPDHWRNEMGKQYRPDGRYFPTGHLWIPPGDFGC</sequence>
<accession>A0A495VXY2</accession>
<dbReference type="InterPro" id="IPR003737">
    <property type="entry name" value="GlcNAc_PI_deacetylase-related"/>
</dbReference>
<dbReference type="OrthoDB" id="6064917at2"/>
<evidence type="ECO:0000256" key="1">
    <source>
        <dbReference type="ARBA" id="ARBA00022833"/>
    </source>
</evidence>
<name>A0A495VXY2_9PSEU</name>
<evidence type="ECO:0000313" key="4">
    <source>
        <dbReference type="Proteomes" id="UP000282084"/>
    </source>
</evidence>
<dbReference type="PANTHER" id="PTHR12993:SF23">
    <property type="entry name" value="N-ACETYLGLUCOSAMINYLPHOSPHATIDYLINOSITOL DEACETYLASE"/>
    <property type="match status" value="1"/>
</dbReference>
<gene>
    <name evidence="3" type="ORF">C8E97_0992</name>
</gene>
<reference evidence="3 4" key="1">
    <citation type="submission" date="2018-10" db="EMBL/GenBank/DDBJ databases">
        <title>Sequencing the genomes of 1000 actinobacteria strains.</title>
        <authorList>
            <person name="Klenk H.-P."/>
        </authorList>
    </citation>
    <scope>NUCLEOTIDE SEQUENCE [LARGE SCALE GENOMIC DNA]</scope>
    <source>
        <strain evidence="3 4">DSM 43800</strain>
    </source>
</reference>
<dbReference type="AlphaFoldDB" id="A0A495VXY2"/>
<dbReference type="SUPFAM" id="SSF102588">
    <property type="entry name" value="LmbE-like"/>
    <property type="match status" value="1"/>
</dbReference>
<dbReference type="GO" id="GO:0000225">
    <property type="term" value="F:N-acetylglucosaminylphosphatidylinositol deacetylase activity"/>
    <property type="evidence" value="ECO:0007669"/>
    <property type="project" value="TreeGrafter"/>
</dbReference>